<evidence type="ECO:0000259" key="12">
    <source>
        <dbReference type="Pfam" id="PF00913"/>
    </source>
</evidence>
<evidence type="ECO:0000256" key="9">
    <source>
        <dbReference type="ARBA" id="ARBA00023288"/>
    </source>
</evidence>
<proteinExistence type="predicted"/>
<keyword evidence="9" id="KW-0449">Lipoprotein</keyword>
<reference evidence="14" key="1">
    <citation type="submission" date="2018-09" db="EMBL/GenBank/DDBJ databases">
        <title>whole genome sequence of T. equiperdum IVM-t1 strain.</title>
        <authorList>
            <person name="Suganuma K."/>
        </authorList>
    </citation>
    <scope>NUCLEOTIDE SEQUENCE [LARGE SCALE GENOMIC DNA]</scope>
    <source>
        <strain evidence="14">IVM-t1</strain>
    </source>
</reference>
<keyword evidence="4" id="KW-0336">GPI-anchor</keyword>
<dbReference type="AlphaFoldDB" id="A0A3L6LBB0"/>
<evidence type="ECO:0000256" key="6">
    <source>
        <dbReference type="ARBA" id="ARBA00023136"/>
    </source>
</evidence>
<comment type="subcellular location">
    <subcellularLocation>
        <location evidence="2">Cell membrane</location>
        <topology evidence="2">Lipid-anchor</topology>
        <topology evidence="2">GPI-anchor</topology>
    </subcellularLocation>
</comment>
<organism evidence="14">
    <name type="scientific">Trypanosoma brucei equiperdum</name>
    <dbReference type="NCBI Taxonomy" id="630700"/>
    <lineage>
        <taxon>Eukaryota</taxon>
        <taxon>Discoba</taxon>
        <taxon>Euglenozoa</taxon>
        <taxon>Kinetoplastea</taxon>
        <taxon>Metakinetoplastina</taxon>
        <taxon>Trypanosomatida</taxon>
        <taxon>Trypanosomatidae</taxon>
        <taxon>Trypanosoma</taxon>
    </lineage>
</organism>
<feature type="signal peptide" evidence="11">
    <location>
        <begin position="1"/>
        <end position="21"/>
    </location>
</feature>
<dbReference type="GO" id="GO:0042783">
    <property type="term" value="P:symbiont-mediated evasion of host immune response"/>
    <property type="evidence" value="ECO:0007669"/>
    <property type="project" value="InterPro"/>
</dbReference>
<dbReference type="Gene3D" id="1.10.470.10">
    <property type="entry name" value="Variant Surface Glycoprotein, subunit A, domain 2"/>
    <property type="match status" value="1"/>
</dbReference>
<evidence type="ECO:0000256" key="8">
    <source>
        <dbReference type="ARBA" id="ARBA00023180"/>
    </source>
</evidence>
<sequence length="515" mass="56325">MLNKLFVVTLLTAAVTPTVSGAAGAPVAATKWQAACKLKNEFAKTQTRAAAQLTKPATAARTYLEQYMKTKIYLEKVQNGVYTPEQIVLLAYYAEKASKSFKKLQSLEIKKTLTQIRDAARAEAAIGSFVTAMAHITADATHSCLEDEKTPNGPRTATNKKAVRATGCELTKQWTEEGSESADGISEKGFEHAEFKQETDATETGGNAKCTLTAAKANNRLLDTSGGNANVAGEPNYAGGLFFLDTTGLKVRPTNNRQTLPTEAEVLKAALIAADEAKGSTDQFIFKKPSQLKTDPDFNRLWRNIVLKQMPAKADDETAVKDAIERAFGGDTTMEATYNANLKTTMVVNLKGDTPREVELQTLVNFDDLERVLTHYHALNAETLKSKIKEFQDTLNKQDSKAAADTCNKITNKNECDNKPYCSYNETAAEGDKKCKFNSTKAKEKGVSVTQAQTGGTETTTEKCRGKPQGECRSPDCKWDGETCKDSSFLVKNKIALMYAVFLGLVLFQRYLIIL</sequence>
<feature type="transmembrane region" description="Helical" evidence="10">
    <location>
        <begin position="495"/>
        <end position="513"/>
    </location>
</feature>
<evidence type="ECO:0000256" key="11">
    <source>
        <dbReference type="SAM" id="SignalP"/>
    </source>
</evidence>
<dbReference type="EMBL" id="QSBY01000003">
    <property type="protein sequence ID" value="RHW73839.1"/>
    <property type="molecule type" value="Genomic_DNA"/>
</dbReference>
<evidence type="ECO:0000256" key="1">
    <source>
        <dbReference type="ARBA" id="ARBA00002523"/>
    </source>
</evidence>
<dbReference type="GO" id="GO:0005886">
    <property type="term" value="C:plasma membrane"/>
    <property type="evidence" value="ECO:0007669"/>
    <property type="project" value="UniProtKB-SubCell"/>
</dbReference>
<feature type="domain" description="Trypanosome variant surface glycoprotein A-type N-terminal" evidence="12">
    <location>
        <begin position="9"/>
        <end position="376"/>
    </location>
</feature>
<dbReference type="Gene3D" id="3.30.1680.40">
    <property type="match status" value="1"/>
</dbReference>
<evidence type="ECO:0000256" key="10">
    <source>
        <dbReference type="SAM" id="Phobius"/>
    </source>
</evidence>
<dbReference type="Pfam" id="PF10659">
    <property type="entry name" value="Trypan_glycop_C"/>
    <property type="match status" value="1"/>
</dbReference>
<comment type="caution">
    <text evidence="14">The sequence shown here is derived from an EMBL/GenBank/DDBJ whole genome shotgun (WGS) entry which is preliminary data.</text>
</comment>
<evidence type="ECO:0000259" key="13">
    <source>
        <dbReference type="Pfam" id="PF10659"/>
    </source>
</evidence>
<keyword evidence="3" id="KW-1003">Cell membrane</keyword>
<dbReference type="Pfam" id="PF00913">
    <property type="entry name" value="Trypan_glycop"/>
    <property type="match status" value="1"/>
</dbReference>
<gene>
    <name evidence="14" type="ORF">DPX39_030085800</name>
</gene>
<keyword evidence="6 10" id="KW-0472">Membrane</keyword>
<feature type="domain" description="Trypanosome variant surface glycoprotein C-terminal" evidence="13">
    <location>
        <begin position="407"/>
        <end position="505"/>
    </location>
</feature>
<evidence type="ECO:0000256" key="4">
    <source>
        <dbReference type="ARBA" id="ARBA00022622"/>
    </source>
</evidence>
<keyword evidence="7" id="KW-1015">Disulfide bond</keyword>
<dbReference type="SUPFAM" id="SSF58087">
    <property type="entry name" value="Variant surface glycoprotein (N-terminal domain)"/>
    <property type="match status" value="1"/>
</dbReference>
<name>A0A3L6LBB0_9TRYP</name>
<dbReference type="Proteomes" id="UP000266743">
    <property type="component" value="Chromosome 3"/>
</dbReference>
<keyword evidence="10" id="KW-0812">Transmembrane</keyword>
<evidence type="ECO:0000256" key="7">
    <source>
        <dbReference type="ARBA" id="ARBA00023157"/>
    </source>
</evidence>
<dbReference type="Gene3D" id="3.30.1680.30">
    <property type="match status" value="1"/>
</dbReference>
<keyword evidence="8" id="KW-0325">Glycoprotein</keyword>
<accession>A0A3L6LBB0</accession>
<evidence type="ECO:0000313" key="14">
    <source>
        <dbReference type="EMBL" id="RHW73839.1"/>
    </source>
</evidence>
<feature type="chain" id="PRO_5018138872" evidence="11">
    <location>
        <begin position="22"/>
        <end position="515"/>
    </location>
</feature>
<comment type="function">
    <text evidence="1">VSG forms a coat on the surface of the parasite. The trypanosome evades the immune response of the host by expressing a series of antigenically distinct VSGs from an estimated 1000 VSG genes.</text>
</comment>
<evidence type="ECO:0000256" key="5">
    <source>
        <dbReference type="ARBA" id="ARBA00022729"/>
    </source>
</evidence>
<evidence type="ECO:0000256" key="2">
    <source>
        <dbReference type="ARBA" id="ARBA00004609"/>
    </source>
</evidence>
<protein>
    <submittedName>
        <fullName evidence="14">Trypanosome variant surface glycoprotein (A-type)</fullName>
    </submittedName>
</protein>
<evidence type="ECO:0000256" key="3">
    <source>
        <dbReference type="ARBA" id="ARBA00022475"/>
    </source>
</evidence>
<dbReference type="InterPro" id="IPR019609">
    <property type="entry name" value="Variant_surf_glycoprt_trypan_C"/>
</dbReference>
<keyword evidence="10" id="KW-1133">Transmembrane helix</keyword>
<dbReference type="InterPro" id="IPR001812">
    <property type="entry name" value="Trypano_VSG_A_N_dom"/>
</dbReference>
<dbReference type="GO" id="GO:0098552">
    <property type="term" value="C:side of membrane"/>
    <property type="evidence" value="ECO:0007669"/>
    <property type="project" value="UniProtKB-KW"/>
</dbReference>
<dbReference type="FunFam" id="3.30.1680.40:FF:000001">
    <property type="entry name" value="Variant surface glycoprotein (VSG, atypical), putative"/>
    <property type="match status" value="1"/>
</dbReference>
<keyword evidence="5 11" id="KW-0732">Signal</keyword>
<dbReference type="Gene3D" id="3.90.150.10">
    <property type="entry name" value="Variant Surface Glycoprotein, subunit A domain 1"/>
    <property type="match status" value="1"/>
</dbReference>